<feature type="transmembrane region" description="Helical" evidence="2">
    <location>
        <begin position="42"/>
        <end position="62"/>
    </location>
</feature>
<dbReference type="Pfam" id="PF07963">
    <property type="entry name" value="N_methyl"/>
    <property type="match status" value="1"/>
</dbReference>
<evidence type="ECO:0000313" key="4">
    <source>
        <dbReference type="Proteomes" id="UP001596056"/>
    </source>
</evidence>
<keyword evidence="2" id="KW-0472">Membrane</keyword>
<keyword evidence="4" id="KW-1185">Reference proteome</keyword>
<dbReference type="Proteomes" id="UP001596056">
    <property type="component" value="Unassembled WGS sequence"/>
</dbReference>
<keyword evidence="2" id="KW-1133">Transmembrane helix</keyword>
<accession>A0ABW0SCZ8</accession>
<dbReference type="InterPro" id="IPR012902">
    <property type="entry name" value="N_methyl_site"/>
</dbReference>
<feature type="compositionally biased region" description="Low complexity" evidence="1">
    <location>
        <begin position="1"/>
        <end position="16"/>
    </location>
</feature>
<feature type="region of interest" description="Disordered" evidence="1">
    <location>
        <begin position="1"/>
        <end position="30"/>
    </location>
</feature>
<gene>
    <name evidence="3" type="ORF">ACFPOC_09675</name>
</gene>
<dbReference type="PROSITE" id="PS00409">
    <property type="entry name" value="PROKAR_NTER_METHYL"/>
    <property type="match status" value="1"/>
</dbReference>
<evidence type="ECO:0000313" key="3">
    <source>
        <dbReference type="EMBL" id="MFC5566682.1"/>
    </source>
</evidence>
<organism evidence="3 4">
    <name type="scientific">Rubellimicrobium aerolatum</name>
    <dbReference type="NCBI Taxonomy" id="490979"/>
    <lineage>
        <taxon>Bacteria</taxon>
        <taxon>Pseudomonadati</taxon>
        <taxon>Pseudomonadota</taxon>
        <taxon>Alphaproteobacteria</taxon>
        <taxon>Rhodobacterales</taxon>
        <taxon>Roseobacteraceae</taxon>
        <taxon>Rubellimicrobium</taxon>
    </lineage>
</organism>
<reference evidence="4" key="1">
    <citation type="journal article" date="2019" name="Int. J. Syst. Evol. Microbiol.">
        <title>The Global Catalogue of Microorganisms (GCM) 10K type strain sequencing project: providing services to taxonomists for standard genome sequencing and annotation.</title>
        <authorList>
            <consortium name="The Broad Institute Genomics Platform"/>
            <consortium name="The Broad Institute Genome Sequencing Center for Infectious Disease"/>
            <person name="Wu L."/>
            <person name="Ma J."/>
        </authorList>
    </citation>
    <scope>NUCLEOTIDE SEQUENCE [LARGE SCALE GENOMIC DNA]</scope>
    <source>
        <strain evidence="4">KACC 11588</strain>
    </source>
</reference>
<keyword evidence="2" id="KW-0812">Transmembrane</keyword>
<name>A0ABW0SCZ8_9RHOB</name>
<sequence length="224" mass="23180">MRPGPGQRPPRAGGARPRVDSCQLRRGRGQRNPRAGISLLELMLSLALMAVMALALATLLGLTGRASLRVGEAGAAADLLLARHTLRGWIEAAPRTAAFEGDAEALRFEMLTDAPPFSAAEPSRVSLTADDAGAAVVEVAALDGTVARRVALSSGGGLRIGYFGDPTLSAAPTWQDEWPATAGPPDLVRIEYAGPGGPLPPLTVIPALLARQSEMSLSSPPPPD</sequence>
<evidence type="ECO:0000256" key="2">
    <source>
        <dbReference type="SAM" id="Phobius"/>
    </source>
</evidence>
<dbReference type="EMBL" id="JBHSNA010000007">
    <property type="protein sequence ID" value="MFC5566682.1"/>
    <property type="molecule type" value="Genomic_DNA"/>
</dbReference>
<protein>
    <submittedName>
        <fullName evidence="3">Prepilin-type N-terminal cleavage/methylation domain-containing protein</fullName>
    </submittedName>
</protein>
<evidence type="ECO:0000256" key="1">
    <source>
        <dbReference type="SAM" id="MobiDB-lite"/>
    </source>
</evidence>
<proteinExistence type="predicted"/>
<comment type="caution">
    <text evidence="3">The sequence shown here is derived from an EMBL/GenBank/DDBJ whole genome shotgun (WGS) entry which is preliminary data.</text>
</comment>
<dbReference type="RefSeq" id="WP_280922898.1">
    <property type="nucleotide sequence ID" value="NZ_JAGGJP010000007.1"/>
</dbReference>